<protein>
    <submittedName>
        <fullName evidence="1">Uncharacterized protein</fullName>
    </submittedName>
</protein>
<dbReference type="RefSeq" id="WP_346073885.1">
    <property type="nucleotide sequence ID" value="NZ_BAAAHC010000017.1"/>
</dbReference>
<dbReference type="EMBL" id="BAAAHC010000017">
    <property type="protein sequence ID" value="GAA0534566.1"/>
    <property type="molecule type" value="Genomic_DNA"/>
</dbReference>
<evidence type="ECO:0000313" key="2">
    <source>
        <dbReference type="Proteomes" id="UP001500220"/>
    </source>
</evidence>
<proteinExistence type="predicted"/>
<gene>
    <name evidence="1" type="ORF">GCM10009545_41470</name>
</gene>
<sequence length="163" mass="18417">MTNENVVRRDVLAYGPDGSGAKKIQLTQIEWYFSGNEIHAWTSAEGPCPRVGGAGPDLFCALLGVRRQLAEADWLLLIKASRRDAWFSTKQYPARRAGVRLYPNLDGPPLDDLVDALAPEEDVTMLASWEEQMLWRKQWKHPESQAWTRVYGSPPTHRVTGQL</sequence>
<comment type="caution">
    <text evidence="1">The sequence shown here is derived from an EMBL/GenBank/DDBJ whole genome shotgun (WGS) entry which is preliminary data.</text>
</comment>
<name>A0ABN1D521_9PSEU</name>
<organism evidence="1 2">
    <name type="scientific">Saccharopolyspora thermophila</name>
    <dbReference type="NCBI Taxonomy" id="89367"/>
    <lineage>
        <taxon>Bacteria</taxon>
        <taxon>Bacillati</taxon>
        <taxon>Actinomycetota</taxon>
        <taxon>Actinomycetes</taxon>
        <taxon>Pseudonocardiales</taxon>
        <taxon>Pseudonocardiaceae</taxon>
        <taxon>Saccharopolyspora</taxon>
    </lineage>
</organism>
<accession>A0ABN1D521</accession>
<dbReference type="Proteomes" id="UP001500220">
    <property type="component" value="Unassembled WGS sequence"/>
</dbReference>
<evidence type="ECO:0000313" key="1">
    <source>
        <dbReference type="EMBL" id="GAA0534566.1"/>
    </source>
</evidence>
<reference evidence="1 2" key="1">
    <citation type="journal article" date="2019" name="Int. J. Syst. Evol. Microbiol.">
        <title>The Global Catalogue of Microorganisms (GCM) 10K type strain sequencing project: providing services to taxonomists for standard genome sequencing and annotation.</title>
        <authorList>
            <consortium name="The Broad Institute Genomics Platform"/>
            <consortium name="The Broad Institute Genome Sequencing Center for Infectious Disease"/>
            <person name="Wu L."/>
            <person name="Ma J."/>
        </authorList>
    </citation>
    <scope>NUCLEOTIDE SEQUENCE [LARGE SCALE GENOMIC DNA]</scope>
    <source>
        <strain evidence="1 2">JCM 10664</strain>
    </source>
</reference>
<keyword evidence="2" id="KW-1185">Reference proteome</keyword>